<reference evidence="4" key="1">
    <citation type="submission" date="2017-01" db="EMBL/GenBank/DDBJ databases">
        <authorList>
            <person name="Varghese N."/>
            <person name="Submissions S."/>
        </authorList>
    </citation>
    <scope>NUCLEOTIDE SEQUENCE [LARGE SCALE GENOMIC DNA]</scope>
    <source>
        <strain evidence="4">ATCC 51758</strain>
    </source>
</reference>
<organism evidence="3 4">
    <name type="scientific">Aromatoleum tolulyticum</name>
    <dbReference type="NCBI Taxonomy" id="34027"/>
    <lineage>
        <taxon>Bacteria</taxon>
        <taxon>Pseudomonadati</taxon>
        <taxon>Pseudomonadota</taxon>
        <taxon>Betaproteobacteria</taxon>
        <taxon>Rhodocyclales</taxon>
        <taxon>Rhodocyclaceae</taxon>
        <taxon>Aromatoleum</taxon>
    </lineage>
</organism>
<dbReference type="AlphaFoldDB" id="A0A1N6QZ69"/>
<sequence>MTRIIDRRFDSKNKSAVNRQRFMRRFKQQIRRAVNDAIQDRSIRDLDNGEQITIPSKDLSEPQFQHGRGGIWEQVFSGNDQFASGDLINRPPSGGGGGRGQGKASNEGEGEDDFVFHLSREEFLDIFFDDLALPNLVRTQLARITDYKTQRAGFKSDGSPANINIVRSMRGALGRRLALGSPFSARLRELQKELERVIEESGEDCEEALKLKDEIGRLRAKIEAIPFIDSFDLRYNNRIRVPKPTTQAVMFCVMDVSGSMDEEKKATAKRFFMLLYLFLTRTYEHIDVVFIRHHTVAKEVDEEEFFHSRESGGTVVSSALKLMHEVIAERYAHGTWNIYGAQASDGDNWDNDSPICRELLGAQILPWCQYFAYIEITPGEPQNLWREYEKLSGEHKNFAMQRIEEPADIYPVFRELFKKNFV</sequence>
<proteinExistence type="inferred from homology"/>
<dbReference type="NCBIfam" id="NF003707">
    <property type="entry name" value="PRK05325.1-2"/>
    <property type="match status" value="1"/>
</dbReference>
<accession>A0A1N6QZ69</accession>
<dbReference type="Pfam" id="PF04285">
    <property type="entry name" value="DUF444"/>
    <property type="match status" value="1"/>
</dbReference>
<comment type="similarity">
    <text evidence="1">Belongs to the UPF0229 family.</text>
</comment>
<evidence type="ECO:0000313" key="3">
    <source>
        <dbReference type="EMBL" id="SIQ21802.1"/>
    </source>
</evidence>
<name>A0A1N6QZ69_9RHOO</name>
<dbReference type="PANTHER" id="PTHR30510">
    <property type="entry name" value="UPF0229 PROTEIN YEAH"/>
    <property type="match status" value="1"/>
</dbReference>
<protein>
    <recommendedName>
        <fullName evidence="1">UPF0229 protein SAMN05421829_10326</fullName>
    </recommendedName>
</protein>
<evidence type="ECO:0000256" key="2">
    <source>
        <dbReference type="SAM" id="MobiDB-lite"/>
    </source>
</evidence>
<dbReference type="OrthoDB" id="9788289at2"/>
<dbReference type="EMBL" id="FTMD01000003">
    <property type="protein sequence ID" value="SIQ21802.1"/>
    <property type="molecule type" value="Genomic_DNA"/>
</dbReference>
<feature type="region of interest" description="Disordered" evidence="2">
    <location>
        <begin position="83"/>
        <end position="110"/>
    </location>
</feature>
<evidence type="ECO:0000313" key="4">
    <source>
        <dbReference type="Proteomes" id="UP000186819"/>
    </source>
</evidence>
<dbReference type="RefSeq" id="WP_076601046.1">
    <property type="nucleotide sequence ID" value="NZ_FTMD01000003.1"/>
</dbReference>
<dbReference type="HAMAP" id="MF_01232">
    <property type="entry name" value="UPF0229"/>
    <property type="match status" value="1"/>
</dbReference>
<dbReference type="Proteomes" id="UP000186819">
    <property type="component" value="Unassembled WGS sequence"/>
</dbReference>
<keyword evidence="4" id="KW-1185">Reference proteome</keyword>
<dbReference type="InterPro" id="IPR006698">
    <property type="entry name" value="UPF0229"/>
</dbReference>
<gene>
    <name evidence="3" type="ORF">SAMN05421829_10326</name>
</gene>
<dbReference type="PANTHER" id="PTHR30510:SF2">
    <property type="entry name" value="UPF0229 PROTEIN YEAH"/>
    <property type="match status" value="1"/>
</dbReference>
<dbReference type="NCBIfam" id="NF003708">
    <property type="entry name" value="PRK05325.1-3"/>
    <property type="match status" value="1"/>
</dbReference>
<evidence type="ECO:0000256" key="1">
    <source>
        <dbReference type="HAMAP-Rule" id="MF_01232"/>
    </source>
</evidence>
<dbReference type="STRING" id="34027.SAMN05421829_10326"/>